<keyword evidence="4" id="KW-0967">Endosome</keyword>
<name>S9VR24_SCHCR</name>
<dbReference type="InterPro" id="IPR001683">
    <property type="entry name" value="PX_dom"/>
</dbReference>
<evidence type="ECO:0000259" key="11">
    <source>
        <dbReference type="PROSITE" id="PS50195"/>
    </source>
</evidence>
<dbReference type="PROSITE" id="PS50195">
    <property type="entry name" value="PX"/>
    <property type="match status" value="1"/>
</dbReference>
<organism evidence="12 13">
    <name type="scientific">Schizosaccharomyces cryophilus (strain OY26 / ATCC MYA-4695 / CBS 11777 / NBRC 106824 / NRRL Y48691)</name>
    <name type="common">Fission yeast</name>
    <dbReference type="NCBI Taxonomy" id="653667"/>
    <lineage>
        <taxon>Eukaryota</taxon>
        <taxon>Fungi</taxon>
        <taxon>Dikarya</taxon>
        <taxon>Ascomycota</taxon>
        <taxon>Taphrinomycotina</taxon>
        <taxon>Schizosaccharomycetes</taxon>
        <taxon>Schizosaccharomycetales</taxon>
        <taxon>Schizosaccharomycetaceae</taxon>
        <taxon>Schizosaccharomyces</taxon>
    </lineage>
</organism>
<feature type="domain" description="PX" evidence="11">
    <location>
        <begin position="70"/>
        <end position="187"/>
    </location>
</feature>
<evidence type="ECO:0000256" key="7">
    <source>
        <dbReference type="ARBA" id="ARBA00023121"/>
    </source>
</evidence>
<sequence>MDFFEDNNPFGDQSPSRLSESNKHPEGQLAFATERNQKENDGNRDWNLNVSLEEKERKISFLKDFKIEEDDLPNAIFITGAVKAERGAHVVYNIKVNNSEVQRRYSEFASLRVQFERLYPTCLVPVLPDKHKVMDYVFNITKSQRTIRLLEERKRLLQSFLRRVAVHPKLGKSEIFYKFLSRRVSWNDVLQSAPISLLPKDLLKVNPENPASNENVDAYLKLPVPSKTSLPVEFYDEESQNYLLLEDSLKRYSINLQEHLSRFNRGVFSISQMSLAYSNLGATFNALSLSESGGLMTVLESVGQANDHTCLSGIDFIHGMVVDVIEPLSEISKSAKSMRHIIIFRRMKFIQNVLVNDLLRRKKGLLKLLERREQQASRLQQAIHENSEVLDAETRDFLEPSNADPHLAYSSGQQQDFINNRDQPLLSENNGSFAQTLENEHEVDEQVDSERIQEYARELANTHHQQDDATSLETSVSSALLPRTVRDVFDQIRYAFNGLTDNNVETKRHNSMGRTLESVHHLEKMAELTSKGLDFVTTSVGSEYERYKIIHQEDMSRVCNKIADRHIEWAERNIRAWKNIRQDLFSNLL</sequence>
<keyword evidence="13" id="KW-1185">Reference proteome</keyword>
<dbReference type="SMART" id="SM00312">
    <property type="entry name" value="PX"/>
    <property type="match status" value="1"/>
</dbReference>
<evidence type="ECO:0000256" key="10">
    <source>
        <dbReference type="SAM" id="MobiDB-lite"/>
    </source>
</evidence>
<dbReference type="OrthoDB" id="289314at2759"/>
<dbReference type="InterPro" id="IPR044106">
    <property type="entry name" value="PX_Snx41/Atg20"/>
</dbReference>
<protein>
    <submittedName>
        <fullName evidence="12">Sorting nexin Snx41</fullName>
    </submittedName>
</protein>
<evidence type="ECO:0000256" key="3">
    <source>
        <dbReference type="ARBA" id="ARBA00022448"/>
    </source>
</evidence>
<comment type="similarity">
    <text evidence="2">Belongs to the sorting nexin family.</text>
</comment>
<evidence type="ECO:0000256" key="4">
    <source>
        <dbReference type="ARBA" id="ARBA00022753"/>
    </source>
</evidence>
<keyword evidence="3" id="KW-0813">Transport</keyword>
<dbReference type="GO" id="GO:0005829">
    <property type="term" value="C:cytosol"/>
    <property type="evidence" value="ECO:0007669"/>
    <property type="project" value="GOC"/>
</dbReference>
<accession>S9VR24</accession>
<dbReference type="Proteomes" id="UP000015464">
    <property type="component" value="Unassembled WGS sequence"/>
</dbReference>
<evidence type="ECO:0000256" key="2">
    <source>
        <dbReference type="ARBA" id="ARBA00010883"/>
    </source>
</evidence>
<keyword evidence="5" id="KW-0653">Protein transport</keyword>
<gene>
    <name evidence="12" type="ORF">SPOG_01141</name>
</gene>
<proteinExistence type="inferred from homology"/>
<dbReference type="GO" id="GO:0042147">
    <property type="term" value="P:retrograde transport, endosome to Golgi"/>
    <property type="evidence" value="ECO:0007669"/>
    <property type="project" value="InterPro"/>
</dbReference>
<dbReference type="PANTHER" id="PTHR46979">
    <property type="entry name" value="SORTING NEXIN-41"/>
    <property type="match status" value="1"/>
</dbReference>
<feature type="region of interest" description="Disordered" evidence="10">
    <location>
        <begin position="1"/>
        <end position="28"/>
    </location>
</feature>
<comment type="subcellular location">
    <subcellularLocation>
        <location evidence="1">Endosome membrane</location>
        <topology evidence="1">Peripheral membrane protein</topology>
    </subcellularLocation>
</comment>
<dbReference type="Gene3D" id="3.30.1520.10">
    <property type="entry name" value="Phox-like domain"/>
    <property type="match status" value="1"/>
</dbReference>
<dbReference type="GO" id="GO:0010008">
    <property type="term" value="C:endosome membrane"/>
    <property type="evidence" value="ECO:0007669"/>
    <property type="project" value="UniProtKB-SubCell"/>
</dbReference>
<keyword evidence="8" id="KW-0472">Membrane</keyword>
<dbReference type="GO" id="GO:0015031">
    <property type="term" value="P:protein transport"/>
    <property type="evidence" value="ECO:0007669"/>
    <property type="project" value="UniProtKB-KW"/>
</dbReference>
<dbReference type="STRING" id="653667.S9VR24"/>
<keyword evidence="7" id="KW-0446">Lipid-binding</keyword>
<dbReference type="CDD" id="cd06867">
    <property type="entry name" value="PX_SNX41_42"/>
    <property type="match status" value="1"/>
</dbReference>
<dbReference type="PANTHER" id="PTHR46979:SF2">
    <property type="entry name" value="SORTING NEXIN-41"/>
    <property type="match status" value="1"/>
</dbReference>
<evidence type="ECO:0000256" key="8">
    <source>
        <dbReference type="ARBA" id="ARBA00023136"/>
    </source>
</evidence>
<keyword evidence="6" id="KW-0072">Autophagy</keyword>
<dbReference type="EMBL" id="KE546993">
    <property type="protein sequence ID" value="EPY50383.1"/>
    <property type="molecule type" value="Genomic_DNA"/>
</dbReference>
<dbReference type="OMA" id="PPKNYIN"/>
<dbReference type="InterPro" id="IPR051079">
    <property type="entry name" value="Sorting_Nexin_Autophagy"/>
</dbReference>
<evidence type="ECO:0000256" key="5">
    <source>
        <dbReference type="ARBA" id="ARBA00022927"/>
    </source>
</evidence>
<dbReference type="HOGENOM" id="CLU_014456_0_0_1"/>
<feature type="compositionally biased region" description="Polar residues" evidence="10">
    <location>
        <begin position="10"/>
        <end position="19"/>
    </location>
</feature>
<dbReference type="RefSeq" id="XP_013024867.1">
    <property type="nucleotide sequence ID" value="XM_013169413.1"/>
</dbReference>
<evidence type="ECO:0000256" key="9">
    <source>
        <dbReference type="SAM" id="Coils"/>
    </source>
</evidence>
<dbReference type="Gene3D" id="1.20.1270.60">
    <property type="entry name" value="Arfaptin homology (AH) domain/BAR domain"/>
    <property type="match status" value="2"/>
</dbReference>
<dbReference type="InterPro" id="IPR036871">
    <property type="entry name" value="PX_dom_sf"/>
</dbReference>
<reference evidence="12 13" key="1">
    <citation type="journal article" date="2011" name="Science">
        <title>Comparative functional genomics of the fission yeasts.</title>
        <authorList>
            <person name="Rhind N."/>
            <person name="Chen Z."/>
            <person name="Yassour M."/>
            <person name="Thompson D.A."/>
            <person name="Haas B.J."/>
            <person name="Habib N."/>
            <person name="Wapinski I."/>
            <person name="Roy S."/>
            <person name="Lin M.F."/>
            <person name="Heiman D.I."/>
            <person name="Young S.K."/>
            <person name="Furuya K."/>
            <person name="Guo Y."/>
            <person name="Pidoux A."/>
            <person name="Chen H.M."/>
            <person name="Robbertse B."/>
            <person name="Goldberg J.M."/>
            <person name="Aoki K."/>
            <person name="Bayne E.H."/>
            <person name="Berlin A.M."/>
            <person name="Desjardins C.A."/>
            <person name="Dobbs E."/>
            <person name="Dukaj L."/>
            <person name="Fan L."/>
            <person name="FitzGerald M.G."/>
            <person name="French C."/>
            <person name="Gujja S."/>
            <person name="Hansen K."/>
            <person name="Keifenheim D."/>
            <person name="Levin J.Z."/>
            <person name="Mosher R.A."/>
            <person name="Mueller C.A."/>
            <person name="Pfiffner J."/>
            <person name="Priest M."/>
            <person name="Russ C."/>
            <person name="Smialowska A."/>
            <person name="Swoboda P."/>
            <person name="Sykes S.M."/>
            <person name="Vaughn M."/>
            <person name="Vengrova S."/>
            <person name="Yoder R."/>
            <person name="Zeng Q."/>
            <person name="Allshire R."/>
            <person name="Baulcombe D."/>
            <person name="Birren B.W."/>
            <person name="Brown W."/>
            <person name="Ekwall K."/>
            <person name="Kellis M."/>
            <person name="Leatherwood J."/>
            <person name="Levin H."/>
            <person name="Margalit H."/>
            <person name="Martienssen R."/>
            <person name="Nieduszynski C.A."/>
            <person name="Spatafora J.W."/>
            <person name="Friedman N."/>
            <person name="Dalgaard J.Z."/>
            <person name="Baumann P."/>
            <person name="Niki H."/>
            <person name="Regev A."/>
            <person name="Nusbaum C."/>
        </authorList>
    </citation>
    <scope>NUCLEOTIDE SEQUENCE [LARGE SCALE GENOMIC DNA]</scope>
    <source>
        <strain evidence="13">OY26 / ATCC MYA-4695 / CBS 11777 / NBRC 106824 / NRRL Y48691</strain>
    </source>
</reference>
<dbReference type="SUPFAM" id="SSF64268">
    <property type="entry name" value="PX domain"/>
    <property type="match status" value="1"/>
</dbReference>
<dbReference type="Pfam" id="PF00787">
    <property type="entry name" value="PX"/>
    <property type="match status" value="1"/>
</dbReference>
<dbReference type="InterPro" id="IPR027267">
    <property type="entry name" value="AH/BAR_dom_sf"/>
</dbReference>
<dbReference type="eggNOG" id="KOG2273">
    <property type="taxonomic scope" value="Eukaryota"/>
</dbReference>
<dbReference type="GeneID" id="25035472"/>
<feature type="coiled-coil region" evidence="9">
    <location>
        <begin position="355"/>
        <end position="382"/>
    </location>
</feature>
<dbReference type="GO" id="GO:0035091">
    <property type="term" value="F:phosphatidylinositol binding"/>
    <property type="evidence" value="ECO:0007669"/>
    <property type="project" value="InterPro"/>
</dbReference>
<dbReference type="GO" id="GO:0006914">
    <property type="term" value="P:autophagy"/>
    <property type="evidence" value="ECO:0007669"/>
    <property type="project" value="UniProtKB-KW"/>
</dbReference>
<dbReference type="AlphaFoldDB" id="S9VR24"/>
<evidence type="ECO:0000313" key="13">
    <source>
        <dbReference type="Proteomes" id="UP000015464"/>
    </source>
</evidence>
<evidence type="ECO:0000256" key="1">
    <source>
        <dbReference type="ARBA" id="ARBA00004481"/>
    </source>
</evidence>
<keyword evidence="9" id="KW-0175">Coiled coil</keyword>
<evidence type="ECO:0000256" key="6">
    <source>
        <dbReference type="ARBA" id="ARBA00023006"/>
    </source>
</evidence>
<evidence type="ECO:0000313" key="12">
    <source>
        <dbReference type="EMBL" id="EPY50383.1"/>
    </source>
</evidence>